<dbReference type="GO" id="GO:0009103">
    <property type="term" value="P:lipopolysaccharide biosynthetic process"/>
    <property type="evidence" value="ECO:0007669"/>
    <property type="project" value="TreeGrafter"/>
</dbReference>
<feature type="transmembrane region" description="Helical" evidence="8">
    <location>
        <begin position="161"/>
        <end position="181"/>
    </location>
</feature>
<feature type="transmembrane region" description="Helical" evidence="8">
    <location>
        <begin position="187"/>
        <end position="205"/>
    </location>
</feature>
<keyword evidence="7" id="KW-0460">Magnesium</keyword>
<keyword evidence="3 9" id="KW-0808">Transferase</keyword>
<reference evidence="9 10" key="1">
    <citation type="submission" date="2017-03" db="EMBL/GenBank/DDBJ databases">
        <title>Genome analysis of strain PAMC 26510.</title>
        <authorList>
            <person name="Oh H.-M."/>
            <person name="Yang J.-A."/>
        </authorList>
    </citation>
    <scope>NUCLEOTIDE SEQUENCE [LARGE SCALE GENOMIC DNA]</scope>
    <source>
        <strain evidence="9 10">PAMC 26510</strain>
    </source>
</reference>
<evidence type="ECO:0000256" key="6">
    <source>
        <dbReference type="ARBA" id="ARBA00023136"/>
    </source>
</evidence>
<dbReference type="InterPro" id="IPR000715">
    <property type="entry name" value="Glycosyl_transferase_4"/>
</dbReference>
<evidence type="ECO:0000313" key="9">
    <source>
        <dbReference type="EMBL" id="OTP70444.1"/>
    </source>
</evidence>
<feature type="transmembrane region" description="Helical" evidence="8">
    <location>
        <begin position="45"/>
        <end position="64"/>
    </location>
</feature>
<dbReference type="GO" id="GO:0071555">
    <property type="term" value="P:cell wall organization"/>
    <property type="evidence" value="ECO:0007669"/>
    <property type="project" value="TreeGrafter"/>
</dbReference>
<dbReference type="EMBL" id="NBTY01000138">
    <property type="protein sequence ID" value="OTP70444.1"/>
    <property type="molecule type" value="Genomic_DNA"/>
</dbReference>
<evidence type="ECO:0000256" key="3">
    <source>
        <dbReference type="ARBA" id="ARBA00022679"/>
    </source>
</evidence>
<keyword evidence="6 8" id="KW-0472">Membrane</keyword>
<evidence type="ECO:0000256" key="8">
    <source>
        <dbReference type="SAM" id="Phobius"/>
    </source>
</evidence>
<feature type="transmembrane region" description="Helical" evidence="8">
    <location>
        <begin position="310"/>
        <end position="326"/>
    </location>
</feature>
<keyword evidence="2" id="KW-1003">Cell membrane</keyword>
<keyword evidence="5 8" id="KW-1133">Transmembrane helix</keyword>
<evidence type="ECO:0000313" key="10">
    <source>
        <dbReference type="Proteomes" id="UP000194546"/>
    </source>
</evidence>
<feature type="transmembrane region" description="Helical" evidence="8">
    <location>
        <begin position="217"/>
        <end position="236"/>
    </location>
</feature>
<evidence type="ECO:0000256" key="4">
    <source>
        <dbReference type="ARBA" id="ARBA00022692"/>
    </source>
</evidence>
<keyword evidence="4 8" id="KW-0812">Transmembrane</keyword>
<protein>
    <submittedName>
        <fullName evidence="9">Undecaprenyl-phosphate N-acetylglucosaminyl 1-phosphate transferase</fullName>
    </submittedName>
</protein>
<organism evidence="9 10">
    <name type="scientific">Caballeronia sordidicola</name>
    <name type="common">Burkholderia sordidicola</name>
    <dbReference type="NCBI Taxonomy" id="196367"/>
    <lineage>
        <taxon>Bacteria</taxon>
        <taxon>Pseudomonadati</taxon>
        <taxon>Pseudomonadota</taxon>
        <taxon>Betaproteobacteria</taxon>
        <taxon>Burkholderiales</taxon>
        <taxon>Burkholderiaceae</taxon>
        <taxon>Caballeronia</taxon>
    </lineage>
</organism>
<dbReference type="GO" id="GO:0005886">
    <property type="term" value="C:plasma membrane"/>
    <property type="evidence" value="ECO:0007669"/>
    <property type="project" value="UniProtKB-SubCell"/>
</dbReference>
<name>A0A242MGL0_CABSO</name>
<evidence type="ECO:0000256" key="5">
    <source>
        <dbReference type="ARBA" id="ARBA00022989"/>
    </source>
</evidence>
<dbReference type="Proteomes" id="UP000194546">
    <property type="component" value="Unassembled WGS sequence"/>
</dbReference>
<comment type="cofactor">
    <cofactor evidence="7">
        <name>Mg(2+)</name>
        <dbReference type="ChEBI" id="CHEBI:18420"/>
    </cofactor>
</comment>
<feature type="transmembrane region" description="Helical" evidence="8">
    <location>
        <begin position="242"/>
        <end position="261"/>
    </location>
</feature>
<dbReference type="PANTHER" id="PTHR22926">
    <property type="entry name" value="PHOSPHO-N-ACETYLMURAMOYL-PENTAPEPTIDE-TRANSFERASE"/>
    <property type="match status" value="1"/>
</dbReference>
<dbReference type="GO" id="GO:0016780">
    <property type="term" value="F:phosphotransferase activity, for other substituted phosphate groups"/>
    <property type="evidence" value="ECO:0007669"/>
    <property type="project" value="InterPro"/>
</dbReference>
<sequence length="371" mass="41189">MLSFALGFLVSLFITLLIVRFAHLHEGISGDTDMTGVQKFHARSVPRIGGVGILLGLAVSAVQLRWSYPAVSSGILAVVACGLPAFFSGLIEDLTKRVTPVVRLVCTMAAAALAYFLLGIAVTRISVPPLDFLLTYGVISCLVTVIAVAALANAINIIDGFNGLASMVAFMMFASLAYVAFQVHDPIVLSASLIMMGAVMGFFIWNFPAGLIFLGDGGAYFIGFMLAELSIMLVMRNRDVSAWFPVLLFMYPIFETCFSIYRKKFIRGISPGIPDGVHLHMLVYKRLMRWAVGAQNARELTRRNSLTSPYLWLLCLIAVIPATLFWRHTVHLFCFVVVFAFTYVWLYVSIVRFKSPRWMVFRRTHPVKHKP</sequence>
<dbReference type="CDD" id="cd06912">
    <property type="entry name" value="GT_MraY_like"/>
    <property type="match status" value="1"/>
</dbReference>
<dbReference type="GO" id="GO:0046872">
    <property type="term" value="F:metal ion binding"/>
    <property type="evidence" value="ECO:0007669"/>
    <property type="project" value="UniProtKB-KW"/>
</dbReference>
<feature type="transmembrane region" description="Helical" evidence="8">
    <location>
        <begin position="332"/>
        <end position="353"/>
    </location>
</feature>
<dbReference type="PANTHER" id="PTHR22926:SF3">
    <property type="entry name" value="UNDECAPRENYL-PHOSPHATE ALPHA-N-ACETYLGLUCOSAMINYL 1-PHOSPHATE TRANSFERASE"/>
    <property type="match status" value="1"/>
</dbReference>
<feature type="transmembrane region" description="Helical" evidence="8">
    <location>
        <begin position="102"/>
        <end position="127"/>
    </location>
</feature>
<comment type="caution">
    <text evidence="9">The sequence shown here is derived from an EMBL/GenBank/DDBJ whole genome shotgun (WGS) entry which is preliminary data.</text>
</comment>
<feature type="transmembrane region" description="Helical" evidence="8">
    <location>
        <begin position="70"/>
        <end position="90"/>
    </location>
</feature>
<comment type="subcellular location">
    <subcellularLocation>
        <location evidence="1">Cell membrane</location>
        <topology evidence="1">Multi-pass membrane protein</topology>
    </subcellularLocation>
</comment>
<accession>A0A242MGL0</accession>
<feature type="transmembrane region" description="Helical" evidence="8">
    <location>
        <begin position="6"/>
        <end position="24"/>
    </location>
</feature>
<dbReference type="AlphaFoldDB" id="A0A242MGL0"/>
<keyword evidence="7" id="KW-0479">Metal-binding</keyword>
<dbReference type="RefSeq" id="WP_086382688.1">
    <property type="nucleotide sequence ID" value="NZ_NBTY01000138.1"/>
</dbReference>
<feature type="transmembrane region" description="Helical" evidence="8">
    <location>
        <begin position="133"/>
        <end position="154"/>
    </location>
</feature>
<evidence type="ECO:0000256" key="2">
    <source>
        <dbReference type="ARBA" id="ARBA00022475"/>
    </source>
</evidence>
<dbReference type="Pfam" id="PF00953">
    <property type="entry name" value="Glycos_transf_4"/>
    <property type="match status" value="1"/>
</dbReference>
<feature type="binding site" evidence="7">
    <location>
        <position position="156"/>
    </location>
    <ligand>
        <name>Mg(2+)</name>
        <dbReference type="ChEBI" id="CHEBI:18420"/>
    </ligand>
</feature>
<evidence type="ECO:0000256" key="7">
    <source>
        <dbReference type="PIRSR" id="PIRSR600715-1"/>
    </source>
</evidence>
<dbReference type="GO" id="GO:0044038">
    <property type="term" value="P:cell wall macromolecule biosynthetic process"/>
    <property type="evidence" value="ECO:0007669"/>
    <property type="project" value="TreeGrafter"/>
</dbReference>
<feature type="binding site" evidence="7">
    <location>
        <position position="216"/>
    </location>
    <ligand>
        <name>Mg(2+)</name>
        <dbReference type="ChEBI" id="CHEBI:18420"/>
    </ligand>
</feature>
<gene>
    <name evidence="9" type="ORF">PAMC26510_25190</name>
</gene>
<proteinExistence type="predicted"/>
<evidence type="ECO:0000256" key="1">
    <source>
        <dbReference type="ARBA" id="ARBA00004651"/>
    </source>
</evidence>